<gene>
    <name evidence="2" type="ORF">FHX50_002331</name>
</gene>
<evidence type="ECO:0000256" key="1">
    <source>
        <dbReference type="SAM" id="Phobius"/>
    </source>
</evidence>
<comment type="caution">
    <text evidence="2">The sequence shown here is derived from an EMBL/GenBank/DDBJ whole genome shotgun (WGS) entry which is preliminary data.</text>
</comment>
<evidence type="ECO:0000313" key="2">
    <source>
        <dbReference type="EMBL" id="MBB3024024.1"/>
    </source>
</evidence>
<sequence length="108" mass="11292">MSTSITPTGETPQLPADSHVETTGAFDIRMFIGALMALYGVILAALGLFAFSAADAEKTDGFNANLWVGVGLIVFGALMAIWAKVEPIRIVVADNEPGAEEPKDIAAL</sequence>
<keyword evidence="3" id="KW-1185">Reference proteome</keyword>
<keyword evidence="1" id="KW-0472">Membrane</keyword>
<protein>
    <submittedName>
        <fullName evidence="2">Uncharacterized membrane protein YidH (DUF202 family)</fullName>
    </submittedName>
</protein>
<dbReference type="AlphaFoldDB" id="A0A839QUQ9"/>
<keyword evidence="1" id="KW-0812">Transmembrane</keyword>
<dbReference type="Proteomes" id="UP000568050">
    <property type="component" value="Unassembled WGS sequence"/>
</dbReference>
<dbReference type="EMBL" id="JACHWP010000022">
    <property type="protein sequence ID" value="MBB3024024.1"/>
    <property type="molecule type" value="Genomic_DNA"/>
</dbReference>
<proteinExistence type="predicted"/>
<keyword evidence="1" id="KW-1133">Transmembrane helix</keyword>
<feature type="transmembrane region" description="Helical" evidence="1">
    <location>
        <begin position="31"/>
        <end position="54"/>
    </location>
</feature>
<organism evidence="2 3">
    <name type="scientific">Helcobacillus massiliensis</name>
    <dbReference type="NCBI Taxonomy" id="521392"/>
    <lineage>
        <taxon>Bacteria</taxon>
        <taxon>Bacillati</taxon>
        <taxon>Actinomycetota</taxon>
        <taxon>Actinomycetes</taxon>
        <taxon>Micrococcales</taxon>
        <taxon>Dermabacteraceae</taxon>
        <taxon>Helcobacillus</taxon>
    </lineage>
</organism>
<dbReference type="RefSeq" id="WP_183377304.1">
    <property type="nucleotide sequence ID" value="NZ_CBCSFZ010000012.1"/>
</dbReference>
<feature type="transmembrane region" description="Helical" evidence="1">
    <location>
        <begin position="66"/>
        <end position="83"/>
    </location>
</feature>
<name>A0A839QUQ9_9MICO</name>
<reference evidence="2 3" key="1">
    <citation type="submission" date="2020-08" db="EMBL/GenBank/DDBJ databases">
        <title>Sequencing the genomes of 1000 actinobacteria strains.</title>
        <authorList>
            <person name="Klenk H.-P."/>
        </authorList>
    </citation>
    <scope>NUCLEOTIDE SEQUENCE [LARGE SCALE GENOMIC DNA]</scope>
    <source>
        <strain evidence="2 3">DSM 23040</strain>
    </source>
</reference>
<evidence type="ECO:0000313" key="3">
    <source>
        <dbReference type="Proteomes" id="UP000568050"/>
    </source>
</evidence>
<accession>A0A839QUQ9</accession>